<accession>A0A914C8P3</accession>
<dbReference type="AlphaFoldDB" id="A0A914C8P3"/>
<name>A0A914C8P3_9BILA</name>
<reference evidence="2" key="1">
    <citation type="submission" date="2022-11" db="UniProtKB">
        <authorList>
            <consortium name="WormBaseParasite"/>
        </authorList>
    </citation>
    <scope>IDENTIFICATION</scope>
</reference>
<dbReference type="Proteomes" id="UP000887540">
    <property type="component" value="Unplaced"/>
</dbReference>
<dbReference type="InterPro" id="IPR019410">
    <property type="entry name" value="Methyltransf_16"/>
</dbReference>
<dbReference type="InterPro" id="IPR029063">
    <property type="entry name" value="SAM-dependent_MTases_sf"/>
</dbReference>
<protein>
    <submittedName>
        <fullName evidence="2">FAM86 N-terminal domain-containing protein</fullName>
    </submittedName>
</protein>
<evidence type="ECO:0000313" key="1">
    <source>
        <dbReference type="Proteomes" id="UP000887540"/>
    </source>
</evidence>
<organism evidence="1 2">
    <name type="scientific">Acrobeloides nanus</name>
    <dbReference type="NCBI Taxonomy" id="290746"/>
    <lineage>
        <taxon>Eukaryota</taxon>
        <taxon>Metazoa</taxon>
        <taxon>Ecdysozoa</taxon>
        <taxon>Nematoda</taxon>
        <taxon>Chromadorea</taxon>
        <taxon>Rhabditida</taxon>
        <taxon>Tylenchina</taxon>
        <taxon>Cephalobomorpha</taxon>
        <taxon>Cephaloboidea</taxon>
        <taxon>Cephalobidae</taxon>
        <taxon>Acrobeloides</taxon>
    </lineage>
</organism>
<dbReference type="PANTHER" id="PTHR14614">
    <property type="entry name" value="HEPATOCELLULAR CARCINOMA-ASSOCIATED ANTIGEN"/>
    <property type="match status" value="1"/>
</dbReference>
<dbReference type="Pfam" id="PF10294">
    <property type="entry name" value="Methyltransf_16"/>
    <property type="match status" value="1"/>
</dbReference>
<dbReference type="Gene3D" id="3.40.50.150">
    <property type="entry name" value="Vaccinia Virus protein VP39"/>
    <property type="match status" value="1"/>
</dbReference>
<dbReference type="SUPFAM" id="SSF53335">
    <property type="entry name" value="S-adenosyl-L-methionine-dependent methyltransferases"/>
    <property type="match status" value="1"/>
</dbReference>
<sequence length="459" mass="53325">MGAIKVLDNYNKQVKLDLQSISNDESPENICPQDLFPKFILEIKDKDVLIFIKYYMAGVEITESLLDSFINFVRKDNAGIVSQIFNCKLLKTYSLGEGYEVMMLKRIISKLQSYDIHIDDLFSTPKCMNELENQDVLKFFNYYLSEEDIDESLIDSFINFIILHKDSALISEIFHSQIMKVYPLNKCYQIRILKRIVSKLEASEVYIDAIYELFSKALFDFHETAYSYRCFLDLKLEDIILVRKMDSQFIFGTTGMTTWRSSAVLSEYIYRFCDFDNKNILELGAGCGLTGMVTAKYHKVKSLCLTDGNHHVLEQLKENVRLNFSEADNINIELLDWDNFEENQLQVKPDIILGADIIYDDLLFPGICKTLAKLLSNSDVYAIFAYNIRSKPKPEIEKLDAELAQYNLFTKKLCVAWLPTDKKGIDFEPNDGTRIRILDEIFCSNYSFERKNMEEKTIF</sequence>
<evidence type="ECO:0000313" key="2">
    <source>
        <dbReference type="WBParaSite" id="ACRNAN_Path_593.g2220.t1"/>
    </source>
</evidence>
<dbReference type="WBParaSite" id="ACRNAN_Path_593.g2220.t1">
    <property type="protein sequence ID" value="ACRNAN_Path_593.g2220.t1"/>
    <property type="gene ID" value="ACRNAN_Path_593.g2220"/>
</dbReference>
<dbReference type="CDD" id="cd02440">
    <property type="entry name" value="AdoMet_MTases"/>
    <property type="match status" value="1"/>
</dbReference>
<keyword evidence="1" id="KW-1185">Reference proteome</keyword>
<proteinExistence type="predicted"/>